<evidence type="ECO:0000313" key="3">
    <source>
        <dbReference type="Proteomes" id="UP000280008"/>
    </source>
</evidence>
<dbReference type="GO" id="GO:0003677">
    <property type="term" value="F:DNA binding"/>
    <property type="evidence" value="ECO:0007669"/>
    <property type="project" value="InterPro"/>
</dbReference>
<proteinExistence type="predicted"/>
<dbReference type="Pfam" id="PF04471">
    <property type="entry name" value="Mrr_cat"/>
    <property type="match status" value="1"/>
</dbReference>
<dbReference type="InterPro" id="IPR007560">
    <property type="entry name" value="Restrct_endonuc_IV_Mrr"/>
</dbReference>
<protein>
    <submittedName>
        <fullName evidence="2">Restriction endonuclease</fullName>
    </submittedName>
</protein>
<keyword evidence="2" id="KW-0540">Nuclease</keyword>
<keyword evidence="2" id="KW-0255">Endonuclease</keyword>
<feature type="domain" description="Restriction endonuclease type IV Mrr" evidence="1">
    <location>
        <begin position="79"/>
        <end position="169"/>
    </location>
</feature>
<dbReference type="AlphaFoldDB" id="A0A495IKE6"/>
<dbReference type="GO" id="GO:0009307">
    <property type="term" value="P:DNA restriction-modification system"/>
    <property type="evidence" value="ECO:0007669"/>
    <property type="project" value="InterPro"/>
</dbReference>
<keyword evidence="2" id="KW-0378">Hydrolase</keyword>
<accession>A0A495IKE6</accession>
<dbReference type="Gene3D" id="3.40.1350.10">
    <property type="match status" value="1"/>
</dbReference>
<gene>
    <name evidence="2" type="ORF">C8E83_3072</name>
</gene>
<reference evidence="2 3" key="1">
    <citation type="submission" date="2018-10" db="EMBL/GenBank/DDBJ databases">
        <title>Sequencing the genomes of 1000 actinobacteria strains.</title>
        <authorList>
            <person name="Klenk H.-P."/>
        </authorList>
    </citation>
    <scope>NUCLEOTIDE SEQUENCE [LARGE SCALE GENOMIC DNA]</scope>
    <source>
        <strain evidence="2 3">DSM 17894</strain>
    </source>
</reference>
<dbReference type="GO" id="GO:0004519">
    <property type="term" value="F:endonuclease activity"/>
    <property type="evidence" value="ECO:0007669"/>
    <property type="project" value="UniProtKB-KW"/>
</dbReference>
<comment type="caution">
    <text evidence="2">The sequence shown here is derived from an EMBL/GenBank/DDBJ whole genome shotgun (WGS) entry which is preliminary data.</text>
</comment>
<organism evidence="2 3">
    <name type="scientific">Frondihabitans australicus</name>
    <dbReference type="NCBI Taxonomy" id="386892"/>
    <lineage>
        <taxon>Bacteria</taxon>
        <taxon>Bacillati</taxon>
        <taxon>Actinomycetota</taxon>
        <taxon>Actinomycetes</taxon>
        <taxon>Micrococcales</taxon>
        <taxon>Microbacteriaceae</taxon>
        <taxon>Frondihabitans</taxon>
    </lineage>
</organism>
<name>A0A495IKE6_9MICO</name>
<dbReference type="InterPro" id="IPR011856">
    <property type="entry name" value="tRNA_endonuc-like_dom_sf"/>
</dbReference>
<dbReference type="EMBL" id="RBKS01000001">
    <property type="protein sequence ID" value="RKR75908.1"/>
    <property type="molecule type" value="Genomic_DNA"/>
</dbReference>
<dbReference type="Proteomes" id="UP000280008">
    <property type="component" value="Unassembled WGS sequence"/>
</dbReference>
<keyword evidence="3" id="KW-1185">Reference proteome</keyword>
<evidence type="ECO:0000313" key="2">
    <source>
        <dbReference type="EMBL" id="RKR75908.1"/>
    </source>
</evidence>
<evidence type="ECO:0000259" key="1">
    <source>
        <dbReference type="Pfam" id="PF04471"/>
    </source>
</evidence>
<sequence length="255" mass="28205">MTGDEADEFAASHHVAILSTLKDAIAESELRYRFCRIEINESSQDFVQGSSFYPAGEAQTERARAKRLRLAKDNYAIFLRTLSWREFEGCCRGILGILGVEEPTLTQASDDQGIDFYGKLALGNRLDNFSELPGLDRRLNVWLVGQAKHYDKTRVSTPDIRELVGSVRLAQSGIASDDGRALSGFNPSLLDPVFFLFFTTGTISRDGETLAARSGMICMDGDQIATFLADNEIGLTGDVFEQDAALAWVRSHLHQ</sequence>